<sequence>MKKIFSSSLLLLCISLVLCCSKTDSKEPTDSSEEVATHPASDYPTGTSSSRSTAIIPGSGVMMQAFYWDVTEGGIWWDILTSKLDDWADDGIDAIWIPPISKGQSGRFSMGYDPADYFDFGDFEQHGTIETRFGNREELERMIEKAHNNNIAVIADMVINHNSGGALEFNPFQGEETYTLFNVPSGLFNRNKHDFLPNGERGEDAGRFAGFPDMDLNSEYVQAWMWKSEQSVANFYMNTLGIDGWRFDFVKGYGTDIVKNWVDTMGGFAVGENFDGNLAGVVQPWVEATGLNAFDFPNFFNMRDAFNTRNLQRLTAASLLNNQPEKAVTFVGNHDTENRQDNDLDFPNAFELHAYAYILCAPGYPTIFYSHYENSGDEKKQKIRQMIALRQELAAGDWSVLFVNADEFIASRSGDDNKEGLVLYLNISDNEVSREVQTHWSEGNLIDFTGNSTESNVVASDGKAMLQAPVNGYAIWSVSTD</sequence>
<dbReference type="InterPro" id="IPR013776">
    <property type="entry name" value="A-amylase_thermo"/>
</dbReference>
<evidence type="ECO:0000256" key="4">
    <source>
        <dbReference type="ARBA" id="ARBA00022801"/>
    </source>
</evidence>
<dbReference type="Proteomes" id="UP000310017">
    <property type="component" value="Chromosome"/>
</dbReference>
<proteinExistence type="inferred from homology"/>
<keyword evidence="6" id="KW-0326">Glycosidase</keyword>
<dbReference type="KEGG" id="asag:FGM00_09895"/>
<dbReference type="CDD" id="cd11314">
    <property type="entry name" value="AmyAc_arch_bac_plant_AmyA"/>
    <property type="match status" value="1"/>
</dbReference>
<dbReference type="PRINTS" id="PR00110">
    <property type="entry name" value="ALPHAAMYLASE"/>
</dbReference>
<dbReference type="Gene3D" id="2.60.40.1180">
    <property type="entry name" value="Golgi alpha-mannosidase II"/>
    <property type="match status" value="1"/>
</dbReference>
<evidence type="ECO:0000256" key="9">
    <source>
        <dbReference type="RuleBase" id="RU003615"/>
    </source>
</evidence>
<gene>
    <name evidence="13" type="ORF">FGM00_09895</name>
</gene>
<feature type="binding site" evidence="8">
    <location>
        <position position="160"/>
    </location>
    <ligand>
        <name>Ca(2+)</name>
        <dbReference type="ChEBI" id="CHEBI:29108"/>
        <label>1</label>
    </ligand>
</feature>
<keyword evidence="3 8" id="KW-0479">Metal-binding</keyword>
<dbReference type="AlphaFoldDB" id="A0A5B7SSW0"/>
<dbReference type="SUPFAM" id="SSF51445">
    <property type="entry name" value="(Trans)glycosidases"/>
    <property type="match status" value="1"/>
</dbReference>
<keyword evidence="14" id="KW-1185">Reference proteome</keyword>
<evidence type="ECO:0000256" key="10">
    <source>
        <dbReference type="SAM" id="MobiDB-lite"/>
    </source>
</evidence>
<feature type="domain" description="Glycosyl hydrolase family 13 catalytic" evidence="12">
    <location>
        <begin position="60"/>
        <end position="390"/>
    </location>
</feature>
<evidence type="ECO:0000256" key="5">
    <source>
        <dbReference type="ARBA" id="ARBA00023277"/>
    </source>
</evidence>
<dbReference type="Gene3D" id="3.20.20.80">
    <property type="entry name" value="Glycosidases"/>
    <property type="match status" value="1"/>
</dbReference>
<evidence type="ECO:0000256" key="6">
    <source>
        <dbReference type="ARBA" id="ARBA00023295"/>
    </source>
</evidence>
<dbReference type="RefSeq" id="WP_138852754.1">
    <property type="nucleotide sequence ID" value="NZ_CP040710.1"/>
</dbReference>
<dbReference type="GO" id="GO:0004556">
    <property type="term" value="F:alpha-amylase activity"/>
    <property type="evidence" value="ECO:0007669"/>
    <property type="project" value="InterPro"/>
</dbReference>
<feature type="active site" description="Nucleophile" evidence="7">
    <location>
        <position position="248"/>
    </location>
</feature>
<reference evidence="13 14" key="1">
    <citation type="submission" date="2019-05" db="EMBL/GenBank/DDBJ databases">
        <title>Genome sequencing of F202Z8.</title>
        <authorList>
            <person name="Kwon Y.M."/>
        </authorList>
    </citation>
    <scope>NUCLEOTIDE SEQUENCE [LARGE SCALE GENOMIC DNA]</scope>
    <source>
        <strain evidence="13 14">F202Z8</strain>
    </source>
</reference>
<feature type="signal peptide" evidence="11">
    <location>
        <begin position="1"/>
        <end position="19"/>
    </location>
</feature>
<dbReference type="Pfam" id="PF09154">
    <property type="entry name" value="Alpha-amy_C_pro"/>
    <property type="match status" value="1"/>
</dbReference>
<dbReference type="InterPro" id="IPR006046">
    <property type="entry name" value="Alpha_amylase"/>
</dbReference>
<dbReference type="EMBL" id="CP040710">
    <property type="protein sequence ID" value="QCX00409.1"/>
    <property type="molecule type" value="Genomic_DNA"/>
</dbReference>
<accession>A0A5B7SSW0</accession>
<dbReference type="InterPro" id="IPR013780">
    <property type="entry name" value="Glyco_hydro_b"/>
</dbReference>
<name>A0A5B7SSW0_9FLAO</name>
<feature type="binding site" evidence="8">
    <location>
        <position position="406"/>
    </location>
    <ligand>
        <name>Ca(2+)</name>
        <dbReference type="ChEBI" id="CHEBI:29108"/>
        <label>3</label>
    </ligand>
</feature>
<dbReference type="GO" id="GO:0005975">
    <property type="term" value="P:carbohydrate metabolic process"/>
    <property type="evidence" value="ECO:0007669"/>
    <property type="project" value="InterPro"/>
</dbReference>
<dbReference type="InterPro" id="IPR006047">
    <property type="entry name" value="GH13_cat_dom"/>
</dbReference>
<evidence type="ECO:0000256" key="1">
    <source>
        <dbReference type="ARBA" id="ARBA00001913"/>
    </source>
</evidence>
<dbReference type="Pfam" id="PF00128">
    <property type="entry name" value="Alpha-amylase"/>
    <property type="match status" value="1"/>
</dbReference>
<evidence type="ECO:0000256" key="3">
    <source>
        <dbReference type="ARBA" id="ARBA00022723"/>
    </source>
</evidence>
<dbReference type="InterPro" id="IPR017853">
    <property type="entry name" value="GH"/>
</dbReference>
<comment type="similarity">
    <text evidence="2 9">Belongs to the glycosyl hydrolase 13 family.</text>
</comment>
<organism evidence="13 14">
    <name type="scientific">Aggregatimonas sangjinii</name>
    <dbReference type="NCBI Taxonomy" id="2583587"/>
    <lineage>
        <taxon>Bacteria</taxon>
        <taxon>Pseudomonadati</taxon>
        <taxon>Bacteroidota</taxon>
        <taxon>Flavobacteriia</taxon>
        <taxon>Flavobacteriales</taxon>
        <taxon>Flavobacteriaceae</taxon>
        <taxon>Aggregatimonas</taxon>
    </lineage>
</organism>
<feature type="chain" id="PRO_5022966764" evidence="11">
    <location>
        <begin position="20"/>
        <end position="481"/>
    </location>
</feature>
<evidence type="ECO:0000256" key="11">
    <source>
        <dbReference type="SAM" id="SignalP"/>
    </source>
</evidence>
<comment type="cofactor">
    <cofactor evidence="1">
        <name>Ca(2+)</name>
        <dbReference type="ChEBI" id="CHEBI:29108"/>
    </cofactor>
</comment>
<feature type="region of interest" description="Disordered" evidence="10">
    <location>
        <begin position="25"/>
        <end position="51"/>
    </location>
</feature>
<keyword evidence="5" id="KW-0119">Carbohydrate metabolism</keyword>
<evidence type="ECO:0000256" key="2">
    <source>
        <dbReference type="ARBA" id="ARBA00008061"/>
    </source>
</evidence>
<keyword evidence="8" id="KW-0106">Calcium</keyword>
<dbReference type="SMART" id="SM00642">
    <property type="entry name" value="Aamy"/>
    <property type="match status" value="1"/>
</dbReference>
<feature type="active site" description="Proton donor" evidence="7">
    <location>
        <position position="272"/>
    </location>
</feature>
<keyword evidence="4" id="KW-0378">Hydrolase</keyword>
<dbReference type="PANTHER" id="PTHR43447">
    <property type="entry name" value="ALPHA-AMYLASE"/>
    <property type="match status" value="1"/>
</dbReference>
<evidence type="ECO:0000259" key="12">
    <source>
        <dbReference type="SMART" id="SM00642"/>
    </source>
</evidence>
<dbReference type="InterPro" id="IPR015237">
    <property type="entry name" value="Alpha-amylase_C_pro"/>
</dbReference>
<dbReference type="OrthoDB" id="9806009at2"/>
<evidence type="ECO:0000313" key="14">
    <source>
        <dbReference type="Proteomes" id="UP000310017"/>
    </source>
</evidence>
<evidence type="ECO:0000313" key="13">
    <source>
        <dbReference type="EMBL" id="QCX00409.1"/>
    </source>
</evidence>
<evidence type="ECO:0000256" key="8">
    <source>
        <dbReference type="PIRSR" id="PIRSR001021-2"/>
    </source>
</evidence>
<protein>
    <submittedName>
        <fullName evidence="13">DUF1939 domain-containing protein</fullName>
    </submittedName>
</protein>
<evidence type="ECO:0000256" key="7">
    <source>
        <dbReference type="PIRSR" id="PIRSR001021-1"/>
    </source>
</evidence>
<keyword evidence="11" id="KW-0732">Signal</keyword>
<dbReference type="GO" id="GO:0005509">
    <property type="term" value="F:calcium ion binding"/>
    <property type="evidence" value="ECO:0007669"/>
    <property type="project" value="InterPro"/>
</dbReference>
<dbReference type="PIRSF" id="PIRSF001021">
    <property type="entry name" value="Alph-amls_thrmst"/>
    <property type="match status" value="1"/>
</dbReference>